<evidence type="ECO:0008006" key="4">
    <source>
        <dbReference type="Google" id="ProtNLM"/>
    </source>
</evidence>
<reference evidence="2" key="1">
    <citation type="journal article" date="2020" name="New Phytol.">
        <title>Comparative genomics reveals dynamic genome evolution in host specialist ectomycorrhizal fungi.</title>
        <authorList>
            <person name="Lofgren L.A."/>
            <person name="Nguyen N.H."/>
            <person name="Vilgalys R."/>
            <person name="Ruytinx J."/>
            <person name="Liao H.L."/>
            <person name="Branco S."/>
            <person name="Kuo A."/>
            <person name="LaButti K."/>
            <person name="Lipzen A."/>
            <person name="Andreopoulos W."/>
            <person name="Pangilinan J."/>
            <person name="Riley R."/>
            <person name="Hundley H."/>
            <person name="Na H."/>
            <person name="Barry K."/>
            <person name="Grigoriev I.V."/>
            <person name="Stajich J.E."/>
            <person name="Kennedy P.G."/>
        </authorList>
    </citation>
    <scope>NUCLEOTIDE SEQUENCE</scope>
    <source>
        <strain evidence="2">DOB743</strain>
    </source>
</reference>
<keyword evidence="3" id="KW-1185">Reference proteome</keyword>
<dbReference type="Proteomes" id="UP000714275">
    <property type="component" value="Unassembled WGS sequence"/>
</dbReference>
<evidence type="ECO:0000313" key="3">
    <source>
        <dbReference type="Proteomes" id="UP000714275"/>
    </source>
</evidence>
<accession>A0A9P6ZQB8</accession>
<feature type="signal peptide" evidence="1">
    <location>
        <begin position="1"/>
        <end position="17"/>
    </location>
</feature>
<comment type="caution">
    <text evidence="2">The sequence shown here is derived from an EMBL/GenBank/DDBJ whole genome shotgun (WGS) entry which is preliminary data.</text>
</comment>
<gene>
    <name evidence="2" type="ORF">EV702DRAFT_1122855</name>
</gene>
<dbReference type="OrthoDB" id="2633282at2759"/>
<name>A0A9P6ZQB8_9AGAM</name>
<evidence type="ECO:0000313" key="2">
    <source>
        <dbReference type="EMBL" id="KAG1774561.1"/>
    </source>
</evidence>
<evidence type="ECO:0000256" key="1">
    <source>
        <dbReference type="SAM" id="SignalP"/>
    </source>
</evidence>
<keyword evidence="1" id="KW-0732">Signal</keyword>
<sequence length="89" mass="8892">MFTHLLVLLCVSVIAIPAPEPDIVIVAQDVGGCTSGFPVCCAVVSHNDSEGAGCLMVPNVSACGNSTTTLCCESVSTVETTGTAGNCTT</sequence>
<protein>
    <recommendedName>
        <fullName evidence="4">Hydrophobin</fullName>
    </recommendedName>
</protein>
<organism evidence="2 3">
    <name type="scientific">Suillus placidus</name>
    <dbReference type="NCBI Taxonomy" id="48579"/>
    <lineage>
        <taxon>Eukaryota</taxon>
        <taxon>Fungi</taxon>
        <taxon>Dikarya</taxon>
        <taxon>Basidiomycota</taxon>
        <taxon>Agaricomycotina</taxon>
        <taxon>Agaricomycetes</taxon>
        <taxon>Agaricomycetidae</taxon>
        <taxon>Boletales</taxon>
        <taxon>Suillineae</taxon>
        <taxon>Suillaceae</taxon>
        <taxon>Suillus</taxon>
    </lineage>
</organism>
<dbReference type="AlphaFoldDB" id="A0A9P6ZQB8"/>
<proteinExistence type="predicted"/>
<dbReference type="EMBL" id="JABBWD010000040">
    <property type="protein sequence ID" value="KAG1774561.1"/>
    <property type="molecule type" value="Genomic_DNA"/>
</dbReference>
<feature type="chain" id="PRO_5040496921" description="Hydrophobin" evidence="1">
    <location>
        <begin position="18"/>
        <end position="89"/>
    </location>
</feature>